<dbReference type="PANTHER" id="PTHR12358">
    <property type="entry name" value="SPHINGOSINE KINASE"/>
    <property type="match status" value="1"/>
</dbReference>
<feature type="domain" description="DAGKc" evidence="6">
    <location>
        <begin position="1"/>
        <end position="127"/>
    </location>
</feature>
<dbReference type="Pfam" id="PF00781">
    <property type="entry name" value="DAGK_cat"/>
    <property type="match status" value="1"/>
</dbReference>
<comment type="caution">
    <text evidence="7">The sequence shown here is derived from an EMBL/GenBank/DDBJ whole genome shotgun (WGS) entry which is preliminary data.</text>
</comment>
<evidence type="ECO:0000256" key="4">
    <source>
        <dbReference type="ARBA" id="ARBA00022840"/>
    </source>
</evidence>
<reference evidence="8" key="1">
    <citation type="submission" date="2017-10" db="EMBL/GenBank/DDBJ databases">
        <authorList>
            <person name="Toshchakov S.V."/>
            <person name="Goeva M.A."/>
        </authorList>
    </citation>
    <scope>NUCLEOTIDE SEQUENCE [LARGE SCALE GENOMIC DNA]</scope>
    <source>
        <strain evidence="8">JR1/69-1-13</strain>
    </source>
</reference>
<dbReference type="SMART" id="SM00046">
    <property type="entry name" value="DAGKc"/>
    <property type="match status" value="1"/>
</dbReference>
<dbReference type="Pfam" id="PF19279">
    <property type="entry name" value="YegS_C"/>
    <property type="match status" value="1"/>
</dbReference>
<dbReference type="PROSITE" id="PS50146">
    <property type="entry name" value="DAGK"/>
    <property type="match status" value="1"/>
</dbReference>
<evidence type="ECO:0000259" key="6">
    <source>
        <dbReference type="PROSITE" id="PS50146"/>
    </source>
</evidence>
<dbReference type="EMBL" id="PDOA01000001">
    <property type="protein sequence ID" value="PWC30404.1"/>
    <property type="molecule type" value="Genomic_DNA"/>
</dbReference>
<dbReference type="InterPro" id="IPR001206">
    <property type="entry name" value="Diacylglycerol_kinase_cat_dom"/>
</dbReference>
<sequence length="322" mass="34689">MRVKVIINGGGGSVRGEDLSLRIATAFARHGACASITQVEGEALEKATRAALAGRWDAIVAGGGDGTIGTVAGLLAGQETPLGVLPLGTLNHFARDLGMPDTLEEAAAIIAAGHLRTVDVAEVNGRVFINNSSVGLYADMVSERDRHRRRSGWRKGPAMLQASLRIFWRFGRRRLLVRAEGRQERLRTPLVFIGNNVYETSLPRPGTRQALDEGVLCLCVTRPRSRLGMLRLALRAAFGRLREERDFEMRRVPEVEIRSTSPVLRVSLDGEVATMATPLRYRIRPGALRVLAPPPGAAPGAVPERVSAAAGRPPPADRPSPG</sequence>
<feature type="compositionally biased region" description="Low complexity" evidence="5">
    <location>
        <begin position="298"/>
        <end position="311"/>
    </location>
</feature>
<dbReference type="Gene3D" id="3.40.50.10330">
    <property type="entry name" value="Probable inorganic polyphosphate/atp-NAD kinase, domain 1"/>
    <property type="match status" value="1"/>
</dbReference>
<dbReference type="InterPro" id="IPR050187">
    <property type="entry name" value="Lipid_Phosphate_FormReg"/>
</dbReference>
<dbReference type="GO" id="GO:0005524">
    <property type="term" value="F:ATP binding"/>
    <property type="evidence" value="ECO:0007669"/>
    <property type="project" value="UniProtKB-KW"/>
</dbReference>
<evidence type="ECO:0000256" key="3">
    <source>
        <dbReference type="ARBA" id="ARBA00022777"/>
    </source>
</evidence>
<accession>A0A2U1V933</accession>
<name>A0A2U1V933_9PROT</name>
<evidence type="ECO:0000313" key="8">
    <source>
        <dbReference type="Proteomes" id="UP000245048"/>
    </source>
</evidence>
<organism evidence="7 8">
    <name type="scientific">Teichococcus aestuarii</name>
    <dbReference type="NCBI Taxonomy" id="568898"/>
    <lineage>
        <taxon>Bacteria</taxon>
        <taxon>Pseudomonadati</taxon>
        <taxon>Pseudomonadota</taxon>
        <taxon>Alphaproteobacteria</taxon>
        <taxon>Acetobacterales</taxon>
        <taxon>Roseomonadaceae</taxon>
        <taxon>Roseomonas</taxon>
    </lineage>
</organism>
<keyword evidence="3 7" id="KW-0418">Kinase</keyword>
<evidence type="ECO:0000256" key="5">
    <source>
        <dbReference type="SAM" id="MobiDB-lite"/>
    </source>
</evidence>
<keyword evidence="8" id="KW-1185">Reference proteome</keyword>
<gene>
    <name evidence="7" type="ORF">CR165_00345</name>
</gene>
<dbReference type="GO" id="GO:0016301">
    <property type="term" value="F:kinase activity"/>
    <property type="evidence" value="ECO:0007669"/>
    <property type="project" value="UniProtKB-KW"/>
</dbReference>
<feature type="region of interest" description="Disordered" evidence="5">
    <location>
        <begin position="293"/>
        <end position="322"/>
    </location>
</feature>
<dbReference type="InterPro" id="IPR016064">
    <property type="entry name" value="NAD/diacylglycerol_kinase_sf"/>
</dbReference>
<keyword evidence="2" id="KW-0547">Nucleotide-binding</keyword>
<dbReference type="InterPro" id="IPR017438">
    <property type="entry name" value="ATP-NAD_kinase_N"/>
</dbReference>
<dbReference type="SUPFAM" id="SSF111331">
    <property type="entry name" value="NAD kinase/diacylglycerol kinase-like"/>
    <property type="match status" value="1"/>
</dbReference>
<evidence type="ECO:0000313" key="7">
    <source>
        <dbReference type="EMBL" id="PWC30404.1"/>
    </source>
</evidence>
<dbReference type="RefSeq" id="WP_109514977.1">
    <property type="nucleotide sequence ID" value="NZ_PDOA01000001.1"/>
</dbReference>
<dbReference type="InterPro" id="IPR045540">
    <property type="entry name" value="YegS/DAGK_C"/>
</dbReference>
<keyword evidence="1" id="KW-0808">Transferase</keyword>
<dbReference type="OrthoDB" id="142078at2"/>
<proteinExistence type="predicted"/>
<keyword evidence="4" id="KW-0067">ATP-binding</keyword>
<evidence type="ECO:0000256" key="1">
    <source>
        <dbReference type="ARBA" id="ARBA00022679"/>
    </source>
</evidence>
<dbReference type="Gene3D" id="2.60.200.40">
    <property type="match status" value="1"/>
</dbReference>
<feature type="compositionally biased region" description="Pro residues" evidence="5">
    <location>
        <begin position="312"/>
        <end position="322"/>
    </location>
</feature>
<evidence type="ECO:0000256" key="2">
    <source>
        <dbReference type="ARBA" id="ARBA00022741"/>
    </source>
</evidence>
<protein>
    <submittedName>
        <fullName evidence="7">Diacylglycerol kinase</fullName>
    </submittedName>
</protein>
<dbReference type="Proteomes" id="UP000245048">
    <property type="component" value="Unassembled WGS sequence"/>
</dbReference>
<dbReference type="PANTHER" id="PTHR12358:SF54">
    <property type="entry name" value="SPHINGOSINE KINASE RELATED PROTEIN"/>
    <property type="match status" value="1"/>
</dbReference>
<dbReference type="AlphaFoldDB" id="A0A2U1V933"/>